<dbReference type="Proteomes" id="UP000438760">
    <property type="component" value="Unassembled WGS sequence"/>
</dbReference>
<feature type="transmembrane region" description="Helical" evidence="1">
    <location>
        <begin position="329"/>
        <end position="347"/>
    </location>
</feature>
<evidence type="ECO:0000256" key="1">
    <source>
        <dbReference type="SAM" id="Phobius"/>
    </source>
</evidence>
<gene>
    <name evidence="2" type="ORF">GJV76_00180</name>
</gene>
<dbReference type="EMBL" id="WMJX01000001">
    <property type="protein sequence ID" value="MTG96570.1"/>
    <property type="molecule type" value="Genomic_DNA"/>
</dbReference>
<keyword evidence="1" id="KW-0812">Transmembrane</keyword>
<evidence type="ECO:0000313" key="3">
    <source>
        <dbReference type="Proteomes" id="UP000438760"/>
    </source>
</evidence>
<evidence type="ECO:0008006" key="4">
    <source>
        <dbReference type="Google" id="ProtNLM"/>
    </source>
</evidence>
<keyword evidence="3" id="KW-1185">Reference proteome</keyword>
<proteinExistence type="predicted"/>
<feature type="transmembrane region" description="Helical" evidence="1">
    <location>
        <begin position="300"/>
        <end position="317"/>
    </location>
</feature>
<sequence length="351" mass="41103">MKGSLNRKVFLLISFISILIGMLGYYFLPEKFFYDSINIVNDPLNEIGWFGGSYPFTISIYHYSGLAFLPNFLIGFIQLSIVFIILNKLGIPKDFGKVSYKNLFLYFSFLFAGVFLGQPTKEFIAFIIMLVLLKLILDNRYTLFSKSMMCVFILFLFGILFRPYYLLIPFIVFGMYIVVYLPIRNKLFWVIVAGIFVVFSISIAVYFLKGDFLTELYREQINDPRVGEDFASSMISSPVRPTTWYNEFVSIIYGFFAVNIPVDAIRLLLKPQVLVFICWQIVFVIIFYKKFRLHILNRFTHQKEILVYLFVLAMFIIQGCFEPDYGSVLRHRIGFFPFIYFIIIDGVNKKE</sequence>
<name>A0A6I3LHF1_9FLAO</name>
<accession>A0A6I3LHF1</accession>
<feature type="transmembrane region" description="Helical" evidence="1">
    <location>
        <begin position="268"/>
        <end position="288"/>
    </location>
</feature>
<keyword evidence="1" id="KW-0472">Membrane</keyword>
<feature type="transmembrane region" description="Helical" evidence="1">
    <location>
        <begin position="60"/>
        <end position="86"/>
    </location>
</feature>
<dbReference type="OrthoDB" id="2286267at2"/>
<feature type="transmembrane region" description="Helical" evidence="1">
    <location>
        <begin position="123"/>
        <end position="139"/>
    </location>
</feature>
<feature type="transmembrane region" description="Helical" evidence="1">
    <location>
        <begin position="187"/>
        <end position="208"/>
    </location>
</feature>
<feature type="transmembrane region" description="Helical" evidence="1">
    <location>
        <begin position="98"/>
        <end position="117"/>
    </location>
</feature>
<organism evidence="2 3">
    <name type="scientific">Myroides albus</name>
    <dbReference type="NCBI Taxonomy" id="2562892"/>
    <lineage>
        <taxon>Bacteria</taxon>
        <taxon>Pseudomonadati</taxon>
        <taxon>Bacteroidota</taxon>
        <taxon>Flavobacteriia</taxon>
        <taxon>Flavobacteriales</taxon>
        <taxon>Flavobacteriaceae</taxon>
        <taxon>Myroides</taxon>
    </lineage>
</organism>
<dbReference type="RefSeq" id="WP_155090627.1">
    <property type="nucleotide sequence ID" value="NZ_CP102754.1"/>
</dbReference>
<reference evidence="2 3" key="1">
    <citation type="submission" date="2019-11" db="EMBL/GenBank/DDBJ databases">
        <title>Genome of Strain BIT-d1.</title>
        <authorList>
            <person name="Yang Y."/>
        </authorList>
    </citation>
    <scope>NUCLEOTIDE SEQUENCE [LARGE SCALE GENOMIC DNA]</scope>
    <source>
        <strain evidence="2 3">BIT-d1</strain>
    </source>
</reference>
<evidence type="ECO:0000313" key="2">
    <source>
        <dbReference type="EMBL" id="MTG96570.1"/>
    </source>
</evidence>
<feature type="transmembrane region" description="Helical" evidence="1">
    <location>
        <begin position="244"/>
        <end position="262"/>
    </location>
</feature>
<feature type="transmembrane region" description="Helical" evidence="1">
    <location>
        <begin position="9"/>
        <end position="28"/>
    </location>
</feature>
<feature type="transmembrane region" description="Helical" evidence="1">
    <location>
        <begin position="151"/>
        <end position="181"/>
    </location>
</feature>
<keyword evidence="1" id="KW-1133">Transmembrane helix</keyword>
<dbReference type="AlphaFoldDB" id="A0A6I3LHF1"/>
<protein>
    <recommendedName>
        <fullName evidence="4">Glycosyltransferase RgtA/B/C/D-like domain-containing protein</fullName>
    </recommendedName>
</protein>
<comment type="caution">
    <text evidence="2">The sequence shown here is derived from an EMBL/GenBank/DDBJ whole genome shotgun (WGS) entry which is preliminary data.</text>
</comment>